<reference evidence="3 4" key="1">
    <citation type="journal article" date="2013" name="Appl. Environ. Microbiol.">
        <title>The genome of the alga-associated marine flavobacterium Formosa agariphila KMM 3901T reveals a broad potential for degradation of algal polysaccharides.</title>
        <authorList>
            <person name="Mann A.J."/>
            <person name="Hahnke R.L."/>
            <person name="Huang S."/>
            <person name="Werner J."/>
            <person name="Xing P."/>
            <person name="Barbeyron T."/>
            <person name="Huettel B."/>
            <person name="Stueber K."/>
            <person name="Reinhardt R."/>
            <person name="Harder J."/>
            <person name="Gloeckner F.O."/>
            <person name="Amann R.I."/>
            <person name="Teeling H."/>
        </authorList>
    </citation>
    <scope>NUCLEOTIDE SEQUENCE [LARGE SCALE GENOMIC DNA]</scope>
    <source>
        <strain evidence="4">DSM 15362 / KCTC 12365 / LMG 23005 / KMM 3901</strain>
    </source>
</reference>
<dbReference type="Proteomes" id="UP000016160">
    <property type="component" value="Chromosome"/>
</dbReference>
<dbReference type="InterPro" id="IPR009589">
    <property type="entry name" value="PH_YyaB-like"/>
</dbReference>
<evidence type="ECO:0000313" key="3">
    <source>
        <dbReference type="EMBL" id="CDF79090.1"/>
    </source>
</evidence>
<sequence length="142" mass="15881">MTIYKSKFGYETIILLTLILVCTLGFMIYNNEPVEAMLTVGGVFALVYTFCLYISFKTKYTIADEGTLKLTCGFLYSKTYDIQKITSISESNNLMSSPAPSIDRLELSYAKYDLIIVSPKDQIGFANLLKSLNPNIVNKLIG</sequence>
<dbReference type="HOGENOM" id="CLU_129146_3_0_10"/>
<dbReference type="STRING" id="1347342.BN863_13780"/>
<feature type="transmembrane region" description="Helical" evidence="1">
    <location>
        <begin position="12"/>
        <end position="30"/>
    </location>
</feature>
<dbReference type="OrthoDB" id="1261156at2"/>
<keyword evidence="1" id="KW-0472">Membrane</keyword>
<dbReference type="AlphaFoldDB" id="T2KJZ7"/>
<evidence type="ECO:0000256" key="1">
    <source>
        <dbReference type="SAM" id="Phobius"/>
    </source>
</evidence>
<dbReference type="PATRIC" id="fig|1347342.6.peg.1387"/>
<dbReference type="eggNOG" id="ENOG5033ADT">
    <property type="taxonomic scope" value="Bacteria"/>
</dbReference>
<name>T2KJZ7_FORAG</name>
<dbReference type="Pfam" id="PF06713">
    <property type="entry name" value="bPH_4"/>
    <property type="match status" value="1"/>
</dbReference>
<accession>T2KJZ7</accession>
<keyword evidence="1" id="KW-1133">Transmembrane helix</keyword>
<dbReference type="RefSeq" id="WP_038528994.1">
    <property type="nucleotide sequence ID" value="NZ_HG315671.1"/>
</dbReference>
<proteinExistence type="predicted"/>
<evidence type="ECO:0000313" key="4">
    <source>
        <dbReference type="Proteomes" id="UP000016160"/>
    </source>
</evidence>
<feature type="transmembrane region" description="Helical" evidence="1">
    <location>
        <begin position="36"/>
        <end position="56"/>
    </location>
</feature>
<keyword evidence="4" id="KW-1185">Reference proteome</keyword>
<keyword evidence="1" id="KW-0812">Transmembrane</keyword>
<evidence type="ECO:0000259" key="2">
    <source>
        <dbReference type="Pfam" id="PF06713"/>
    </source>
</evidence>
<dbReference type="EMBL" id="HG315671">
    <property type="protein sequence ID" value="CDF79090.1"/>
    <property type="molecule type" value="Genomic_DNA"/>
</dbReference>
<feature type="domain" description="Uncharacterized protein YyaB-like PH" evidence="2">
    <location>
        <begin position="58"/>
        <end position="133"/>
    </location>
</feature>
<gene>
    <name evidence="3" type="ORF">BN863_13780</name>
</gene>
<protein>
    <recommendedName>
        <fullName evidence="2">Uncharacterized protein YyaB-like PH domain-containing protein</fullName>
    </recommendedName>
</protein>
<dbReference type="GO" id="GO:0030153">
    <property type="term" value="P:bacteriocin immunity"/>
    <property type="evidence" value="ECO:0007669"/>
    <property type="project" value="InterPro"/>
</dbReference>
<organism evidence="3 4">
    <name type="scientific">Formosa agariphila (strain DSM 15362 / KCTC 12365 / LMG 23005 / KMM 3901 / M-2Alg 35-1)</name>
    <dbReference type="NCBI Taxonomy" id="1347342"/>
    <lineage>
        <taxon>Bacteria</taxon>
        <taxon>Pseudomonadati</taxon>
        <taxon>Bacteroidota</taxon>
        <taxon>Flavobacteriia</taxon>
        <taxon>Flavobacteriales</taxon>
        <taxon>Flavobacteriaceae</taxon>
        <taxon>Formosa</taxon>
    </lineage>
</organism>